<proteinExistence type="predicted"/>
<dbReference type="AlphaFoldDB" id="A0A364V6P5"/>
<keyword evidence="3" id="KW-1185">Reference proteome</keyword>
<evidence type="ECO:0000313" key="3">
    <source>
        <dbReference type="Proteomes" id="UP000251577"/>
    </source>
</evidence>
<dbReference type="Pfam" id="PF13784">
    <property type="entry name" value="Fic_N"/>
    <property type="match status" value="1"/>
</dbReference>
<protein>
    <recommendedName>
        <fullName evidence="1">Fic/DOC N-terminal domain-containing protein</fullName>
    </recommendedName>
</protein>
<gene>
    <name evidence="2" type="ORF">DLJ54_04050</name>
</gene>
<organism evidence="2 3">
    <name type="scientific">Corynebacterium heidelbergense</name>
    <dbReference type="NCBI Taxonomy" id="2055947"/>
    <lineage>
        <taxon>Bacteria</taxon>
        <taxon>Bacillati</taxon>
        <taxon>Actinomycetota</taxon>
        <taxon>Actinomycetes</taxon>
        <taxon>Mycobacteriales</taxon>
        <taxon>Corynebacteriaceae</taxon>
        <taxon>Corynebacterium</taxon>
    </lineage>
</organism>
<evidence type="ECO:0000313" key="2">
    <source>
        <dbReference type="EMBL" id="RAV32288.1"/>
    </source>
</evidence>
<sequence>MYLTTDVDRKNVKPEDYESTDFGEVCIEAGVKNPFHFYLPKPLPRELEYSSELVRELTRASSALGNLKGLSVLISDPRVLIGPYIKREALASSHIEGTQASLSDVFESEVSGDEVSDDIKEVQRYLDASKLALSVPCGSAHPVIRPRQHPLFLHYRSILEIC</sequence>
<evidence type="ECO:0000259" key="1">
    <source>
        <dbReference type="Pfam" id="PF13784"/>
    </source>
</evidence>
<dbReference type="Proteomes" id="UP000251577">
    <property type="component" value="Unassembled WGS sequence"/>
</dbReference>
<dbReference type="InterPro" id="IPR025758">
    <property type="entry name" value="Fic/DOC_N"/>
</dbReference>
<accession>A0A364V6P5</accession>
<dbReference type="EMBL" id="QHCV01000029">
    <property type="protein sequence ID" value="RAV32288.1"/>
    <property type="molecule type" value="Genomic_DNA"/>
</dbReference>
<comment type="caution">
    <text evidence="2">The sequence shown here is derived from an EMBL/GenBank/DDBJ whole genome shotgun (WGS) entry which is preliminary data.</text>
</comment>
<feature type="domain" description="Fic/DOC N-terminal" evidence="1">
    <location>
        <begin position="55"/>
        <end position="133"/>
    </location>
</feature>
<reference evidence="2 3" key="1">
    <citation type="journal article" date="2018" name="Syst. Appl. Microbiol.">
        <title>Corynebacterium heidelbergense sp. nov., isolated from the preen glands of Egyptian geese (Alopochen aegyptiacus).</title>
        <authorList>
            <person name="Braun M.S."/>
            <person name="Wang E."/>
            <person name="Zimmermann S."/>
            <person name="Wink M."/>
        </authorList>
    </citation>
    <scope>NUCLEOTIDE SEQUENCE [LARGE SCALE GENOMIC DNA]</scope>
    <source>
        <strain evidence="2 3">647</strain>
    </source>
</reference>
<name>A0A364V6P5_9CORY</name>